<organism evidence="3 4">
    <name type="scientific">Diaphorina citri</name>
    <name type="common">Asian citrus psyllid</name>
    <dbReference type="NCBI Taxonomy" id="121845"/>
    <lineage>
        <taxon>Eukaryota</taxon>
        <taxon>Metazoa</taxon>
        <taxon>Ecdysozoa</taxon>
        <taxon>Arthropoda</taxon>
        <taxon>Hexapoda</taxon>
        <taxon>Insecta</taxon>
        <taxon>Pterygota</taxon>
        <taxon>Neoptera</taxon>
        <taxon>Paraneoptera</taxon>
        <taxon>Hemiptera</taxon>
        <taxon>Sternorrhyncha</taxon>
        <taxon>Psylloidea</taxon>
        <taxon>Psyllidae</taxon>
        <taxon>Diaphorininae</taxon>
        <taxon>Diaphorina</taxon>
    </lineage>
</organism>
<dbReference type="AlphaFoldDB" id="A0A1S3D9R3"/>
<dbReference type="GeneID" id="103514257"/>
<feature type="coiled-coil region" evidence="2">
    <location>
        <begin position="17"/>
        <end position="58"/>
    </location>
</feature>
<keyword evidence="3" id="KW-1185">Reference proteome</keyword>
<dbReference type="Gene3D" id="1.10.287.1490">
    <property type="match status" value="1"/>
</dbReference>
<protein>
    <submittedName>
        <fullName evidence="4">Major antigen-like</fullName>
    </submittedName>
</protein>
<feature type="coiled-coil region" evidence="2">
    <location>
        <begin position="146"/>
        <end position="292"/>
    </location>
</feature>
<dbReference type="KEGG" id="dci:103514257"/>
<evidence type="ECO:0000256" key="2">
    <source>
        <dbReference type="SAM" id="Coils"/>
    </source>
</evidence>
<dbReference type="PaxDb" id="121845-A0A1S3D9R3"/>
<sequence length="410" mass="46671">MDTLSKTDDLDGIVQTVRDLEDSRDEYACENESLQQTIAELEKQVEKLEIENRSGKAKIEDQALTIQTLMRELKHLQVSVQTKDMEIIQLKSQSREFEDVKQENERMAADVISCESQNFKLKEVVNKLETTVAQKTAIITRGDGHMKQLHGKVTDLRKKNECLMEERAVALKQLENCQKNLEESVSERDQMNEKLAQCVAAREKLEDFVKKQQAETKTLKSELAKEVADNAKLQNKLTSMEEEQVKLKREIQDLNQEIDNLQDELYDCQGILDKTNAELKKRNEEFNNYRNSVSSIKEKILSARTMAPICPIGSRQGKTICPIGSRQGKTICPIGSRQGKIHKSRRRRPHVLKAQVSSLVNLYTNRNPCTTSTLYNQSSNSSCATQKQGSLSCATQKQGSLHVNFFNDKC</sequence>
<gene>
    <name evidence="4" type="primary">LOC103514257</name>
</gene>
<keyword evidence="1 2" id="KW-0175">Coiled coil</keyword>
<name>A0A1S3D9R3_DIACI</name>
<dbReference type="Proteomes" id="UP000079169">
    <property type="component" value="Unplaced"/>
</dbReference>
<evidence type="ECO:0000313" key="4">
    <source>
        <dbReference type="RefSeq" id="XP_008477349.1"/>
    </source>
</evidence>
<dbReference type="PANTHER" id="PTHR32083:SF48">
    <property type="entry name" value="TRANS-GOLGI NETWORK-LOCALIZED SYP41-INTERACTING PROTEIN 1"/>
    <property type="match status" value="1"/>
</dbReference>
<dbReference type="PANTHER" id="PTHR32083">
    <property type="entry name" value="CILIA AND FLAGELLA-ASSOCIATED PROTEIN 58-RELATED"/>
    <property type="match status" value="1"/>
</dbReference>
<dbReference type="RefSeq" id="XP_008477349.1">
    <property type="nucleotide sequence ID" value="XM_008479127.3"/>
</dbReference>
<reference evidence="4" key="1">
    <citation type="submission" date="2025-08" db="UniProtKB">
        <authorList>
            <consortium name="RefSeq"/>
        </authorList>
    </citation>
    <scope>IDENTIFICATION</scope>
</reference>
<evidence type="ECO:0000313" key="3">
    <source>
        <dbReference type="Proteomes" id="UP000079169"/>
    </source>
</evidence>
<proteinExistence type="predicted"/>
<dbReference type="GO" id="GO:0005856">
    <property type="term" value="C:cytoskeleton"/>
    <property type="evidence" value="ECO:0007669"/>
    <property type="project" value="TreeGrafter"/>
</dbReference>
<dbReference type="STRING" id="121845.A0A1S3D9R3"/>
<evidence type="ECO:0000256" key="1">
    <source>
        <dbReference type="ARBA" id="ARBA00023054"/>
    </source>
</evidence>
<accession>A0A1S3D9R3</accession>